<accession>X1H1U9</accession>
<dbReference type="AlphaFoldDB" id="X1H1U9"/>
<comment type="caution">
    <text evidence="1">The sequence shown here is derived from an EMBL/GenBank/DDBJ whole genome shotgun (WGS) entry which is preliminary data.</text>
</comment>
<organism evidence="1">
    <name type="scientific">marine sediment metagenome</name>
    <dbReference type="NCBI Taxonomy" id="412755"/>
    <lineage>
        <taxon>unclassified sequences</taxon>
        <taxon>metagenomes</taxon>
        <taxon>ecological metagenomes</taxon>
    </lineage>
</organism>
<proteinExistence type="predicted"/>
<feature type="non-terminal residue" evidence="1">
    <location>
        <position position="1"/>
    </location>
</feature>
<reference evidence="1" key="1">
    <citation type="journal article" date="2014" name="Front. Microbiol.">
        <title>High frequency of phylogenetically diverse reductive dehalogenase-homologous genes in deep subseafloor sedimentary metagenomes.</title>
        <authorList>
            <person name="Kawai M."/>
            <person name="Futagami T."/>
            <person name="Toyoda A."/>
            <person name="Takaki Y."/>
            <person name="Nishi S."/>
            <person name="Hori S."/>
            <person name="Arai W."/>
            <person name="Tsubouchi T."/>
            <person name="Morono Y."/>
            <person name="Uchiyama I."/>
            <person name="Ito T."/>
            <person name="Fujiyama A."/>
            <person name="Inagaki F."/>
            <person name="Takami H."/>
        </authorList>
    </citation>
    <scope>NUCLEOTIDE SEQUENCE</scope>
    <source>
        <strain evidence="1">Expedition CK06-06</strain>
    </source>
</reference>
<name>X1H1U9_9ZZZZ</name>
<protein>
    <submittedName>
        <fullName evidence="1">Uncharacterized protein</fullName>
    </submittedName>
</protein>
<evidence type="ECO:0000313" key="1">
    <source>
        <dbReference type="EMBL" id="GAH51065.1"/>
    </source>
</evidence>
<sequence length="105" mass="11709">DAEVYRLMFTSGVFSDVLNELEVVECDPNALAVRIKTGWAYVHGFWYHNTSLLTKSLATANPDNPRIDRIILRLDTVTNFKISIEVLTGTPAVEPEAPTLTQTDT</sequence>
<dbReference type="EMBL" id="BARU01015360">
    <property type="protein sequence ID" value="GAH51065.1"/>
    <property type="molecule type" value="Genomic_DNA"/>
</dbReference>
<gene>
    <name evidence="1" type="ORF">S03H2_26465</name>
</gene>
<feature type="non-terminal residue" evidence="1">
    <location>
        <position position="105"/>
    </location>
</feature>